<evidence type="ECO:0000313" key="2">
    <source>
        <dbReference type="Proteomes" id="UP000092612"/>
    </source>
</evidence>
<organism evidence="1 2">
    <name type="scientific">Polaribacter reichenbachii</name>
    <dbReference type="NCBI Taxonomy" id="996801"/>
    <lineage>
        <taxon>Bacteria</taxon>
        <taxon>Pseudomonadati</taxon>
        <taxon>Bacteroidota</taxon>
        <taxon>Flavobacteriia</taxon>
        <taxon>Flavobacteriales</taxon>
        <taxon>Flavobacteriaceae</taxon>
    </lineage>
</organism>
<dbReference type="RefSeq" id="WP_068360348.1">
    <property type="nucleotide sequence ID" value="NZ_CP019419.1"/>
</dbReference>
<name>A0A1B8U026_9FLAO</name>
<proteinExistence type="predicted"/>
<sequence length="163" mass="18676">MATLLEDIKKQSNWTVKAFKSDGIELDYSMGSLIEIDRFIQKYTKDGQPIKGGRLAKGYGGKIFSIGSYIGETLIKNVSDSKWITDDNDPHGEVNIEVNLSDGTRCWPIQKLMKRIQNGLEDGIYPYGVSVTNKKADEKYDGEFWKIENEVKPMEPKKTWWKF</sequence>
<keyword evidence="2" id="KW-1185">Reference proteome</keyword>
<reference evidence="2" key="1">
    <citation type="submission" date="2016-02" db="EMBL/GenBank/DDBJ databases">
        <title>Paenibacillus sp. LPB0068, isolated from Crassostrea gigas.</title>
        <authorList>
            <person name="Shin S.-K."/>
            <person name="Yi H."/>
        </authorList>
    </citation>
    <scope>NUCLEOTIDE SEQUENCE [LARGE SCALE GENOMIC DNA]</scope>
    <source>
        <strain evidence="2">KCTC 23969</strain>
    </source>
</reference>
<dbReference type="OrthoDB" id="2381482at2"/>
<evidence type="ECO:0000313" key="1">
    <source>
        <dbReference type="EMBL" id="OBY65215.1"/>
    </source>
</evidence>
<dbReference type="AlphaFoldDB" id="A0A1B8U026"/>
<gene>
    <name evidence="1" type="ORF">LPB301_08905</name>
</gene>
<accession>A0A1B8U026</accession>
<comment type="caution">
    <text evidence="1">The sequence shown here is derived from an EMBL/GenBank/DDBJ whole genome shotgun (WGS) entry which is preliminary data.</text>
</comment>
<protein>
    <submittedName>
        <fullName evidence="1">Uncharacterized protein</fullName>
    </submittedName>
</protein>
<dbReference type="KEGG" id="prn:BW723_12875"/>
<dbReference type="Proteomes" id="UP000092612">
    <property type="component" value="Unassembled WGS sequence"/>
</dbReference>
<dbReference type="EMBL" id="LSFL01000031">
    <property type="protein sequence ID" value="OBY65215.1"/>
    <property type="molecule type" value="Genomic_DNA"/>
</dbReference>